<dbReference type="InterPro" id="IPR008979">
    <property type="entry name" value="Galactose-bd-like_sf"/>
</dbReference>
<proteinExistence type="predicted"/>
<dbReference type="InterPro" id="IPR001119">
    <property type="entry name" value="SLH_dom"/>
</dbReference>
<dbReference type="InterPro" id="IPR025883">
    <property type="entry name" value="Cadherin-like_domain"/>
</dbReference>
<protein>
    <recommendedName>
        <fullName evidence="8">S-layer homology domain-containing protein</fullName>
    </recommendedName>
</protein>
<dbReference type="Gene3D" id="2.70.98.70">
    <property type="match status" value="1"/>
</dbReference>
<feature type="region of interest" description="Disordered" evidence="3">
    <location>
        <begin position="1497"/>
        <end position="1516"/>
    </location>
</feature>
<gene>
    <name evidence="6" type="ORF">J2Z66_002145</name>
</gene>
<evidence type="ECO:0008006" key="8">
    <source>
        <dbReference type="Google" id="ProtNLM"/>
    </source>
</evidence>
<evidence type="ECO:0000256" key="3">
    <source>
        <dbReference type="SAM" id="MobiDB-lite"/>
    </source>
</evidence>
<keyword evidence="2" id="KW-0378">Hydrolase</keyword>
<evidence type="ECO:0000259" key="5">
    <source>
        <dbReference type="PROSITE" id="PS51272"/>
    </source>
</evidence>
<dbReference type="EMBL" id="JAGGLB010000005">
    <property type="protein sequence ID" value="MBP1990539.1"/>
    <property type="molecule type" value="Genomic_DNA"/>
</dbReference>
<dbReference type="RefSeq" id="WP_209971305.1">
    <property type="nucleotide sequence ID" value="NZ_JAGGLB010000005.1"/>
</dbReference>
<dbReference type="PANTHER" id="PTHR43308:SF5">
    <property type="entry name" value="S-LAYER PROTEIN _ PEPTIDOGLYCAN ENDO-BETA-N-ACETYLGLUCOSAMINIDASE"/>
    <property type="match status" value="1"/>
</dbReference>
<name>A0ABS4IVF6_9BACL</name>
<dbReference type="InterPro" id="IPR051465">
    <property type="entry name" value="Cell_Envelope_Struct_Comp"/>
</dbReference>
<dbReference type="PROSITE" id="PS51272">
    <property type="entry name" value="SLH"/>
    <property type="match status" value="3"/>
</dbReference>
<dbReference type="Pfam" id="PF07940">
    <property type="entry name" value="Hepar_II_III_C"/>
    <property type="match status" value="1"/>
</dbReference>
<evidence type="ECO:0000256" key="2">
    <source>
        <dbReference type="ARBA" id="ARBA00022801"/>
    </source>
</evidence>
<feature type="domain" description="SLH" evidence="5">
    <location>
        <begin position="1731"/>
        <end position="1790"/>
    </location>
</feature>
<comment type="caution">
    <text evidence="6">The sequence shown here is derived from an EMBL/GenBank/DDBJ whole genome shotgun (WGS) entry which is preliminary data.</text>
</comment>
<dbReference type="Pfam" id="PF02018">
    <property type="entry name" value="CBM_4_9"/>
    <property type="match status" value="1"/>
</dbReference>
<sequence>MNFVKSKSLLVRFLILLLFFSTLYGFPPQKAAANGAGPTGPELLPNGGFELQTNGHPDEWSQYDSSLSVMVSDEEVYEGNYSIKLVDPSPSAQPGLRSSSVPVTPGSAYQASIFAYVNAVAAMPDMYLEFWDSSGARIQVEIKAAEALDAWHELVIQQVAPANAAYATILLYGSSVYEGTTYLDHASLTQIPQVLLPNGGFELQTSGVPNQWEQLDPSLPVAVTNEKAYEGNYSLKIVDPSPSAQLGLRSSRVPVTPGDAYRASIFAHVTSVTGMPDVYLEFWDVNGARIGIETKTAEATEEWHELVIQQEAPANAAYATVLLYGSSVYEGTAYFDQASLTQIPLTELQQMSNGDFEKVSGGTPSGWTQLTPSVPAVSVTDIVYEGQRSVKLANPTHHAMGLRSPKVPVTPGTNYKSSVQTYIVNGVNEIYVEFWNTEGKRIANYIQSGPLRNQWQELSVETEAPAGAVYVTLLLLSNDAGTSYFDAASIDPIPPEPVRTFPIGVTSHPRLYFTSADIPALRDNAQDTTANPFGQTGQQLWNEVKQKADLYLAETDHFTINFGGGSIVTITLPPTQPGPLTPPEGYASYPFWTQISRDIQNRLETLSLAYVITQDNAYADKAKSYVLSMTNWDTWTDPADECGGSCLDTVHITMGVSTAYDMLYDLFTPAERSQIETALENKALATLFINTLAKLDNNGQIVKAAALAAGASVLHGSNPNTNKYLTRAFNFMKWYLDQRMQSGQSEGFLYTDYSIEALVKAVDQVTRTTGQSDLMNHPFFNDFVIRWANYFLAPGGTGTAAFSDSLYNNYFHNTMNVLKHSLNNDLAGWYLSQAKPASLEIISNFLYFNADGNVVAPSGMPTSAVLPEIGWAALRSGWEKEDVLLAFQSNNFSAGHNHFDQNSFQIATNGSWIARDPGYQDFRRPSDLNDFTVQMGHSTIQVDGQGQSSLGGGTLTQGMLTPTYDYVKGSAAKAYANPKLEKYDRHIVYIKPNYYVMLDDLQADVPRDFDWVMFNGQLFDYQIDGTTAVPGQTQYGNDLFVQNGSAQITAKFLSPDPLPMTFYKFNGAENYGYSVKVGSGDEKLTDHRFLTVMKAGPFVSSYYQAEEMLPAMTTSASSYPILTEVGTRFIRFNMSQVGDYTEYQVNVDEEGDYQFSTTFIDNPNFGNVQVFVDGQPIGSSVNAGSFGYLPKLYNHGTLHFTAGQHTLRYEVIGKNTDEASYNFAIDAFQLLPAGDGAIDSEMQIDAELLQGTNVIGAQIERGDDSTISDTVLFKTGGSNYTVEGIASDADQAVISQMAGGDYAAYDMTRGKTLTDNGTLLLQGSSAFNAAMYKDANTSALQGTLELNAPMSVTLHAASLSQVSVDDNVLLANEYTYDLVNKLLTVTLAAGTHTIEVKPQNVDLSSLIVSSGALNEAFSGSKTSYTQSVANSITSLTVLPEAADETAAVTVNGTSVASGQQSAAIALNVGTNVITVVVTAADESAAKTYTITVTRAGAPNGGDHGSTNSYTQTGTTSTSTKTTAVTVKLNGMDIEVKEAKETSDQGTVTKLSVGADLVTKAFSNSSVITLDINNTDPVVKVELPASALLDAASRQPGATVQIIVDGASYSLPVRVLQDMPTDAVITVTITRVSGKINDAVNAEAHKLGSQQLLEHPFNFRVDINGRELTDFKGVYVARTLTLKSAVDAARGTAVWVDTNNNLHFVPSVFTNKGSGSEATIYSPHNSVYTVIQSDKTFADLNGHWAMADVEMLANKLIVNGVTDNTFAPDNRITRAEFAALLVRSLGLVEVNEETSYTDVAAGDWYAGAVSTAQKAGLISGYEDGTFRPNAGITREQMVTMIVRALKLGGKEVQADVSALGKFSDRDAIADWAQDAVAQAVAAGIIEGIAGATFAPQENATRAQGASMLKRMLQYVQYIN</sequence>
<dbReference type="Pfam" id="PF12733">
    <property type="entry name" value="Cadherin-like"/>
    <property type="match status" value="1"/>
</dbReference>
<dbReference type="SUPFAM" id="SSF48230">
    <property type="entry name" value="Chondroitin AC/alginate lyase"/>
    <property type="match status" value="1"/>
</dbReference>
<reference evidence="6 7" key="1">
    <citation type="submission" date="2021-03" db="EMBL/GenBank/DDBJ databases">
        <title>Genomic Encyclopedia of Type Strains, Phase IV (KMG-IV): sequencing the most valuable type-strain genomes for metagenomic binning, comparative biology and taxonomic classification.</title>
        <authorList>
            <person name="Goeker M."/>
        </authorList>
    </citation>
    <scope>NUCLEOTIDE SEQUENCE [LARGE SCALE GENOMIC DNA]</scope>
    <source>
        <strain evidence="6 7">DSM 26048</strain>
    </source>
</reference>
<dbReference type="Pfam" id="PF16332">
    <property type="entry name" value="DUF4962"/>
    <property type="match status" value="1"/>
</dbReference>
<dbReference type="InterPro" id="IPR005084">
    <property type="entry name" value="CBM6"/>
</dbReference>
<dbReference type="InterPro" id="IPR032518">
    <property type="entry name" value="HepII_N"/>
</dbReference>
<accession>A0ABS4IVF6</accession>
<dbReference type="Pfam" id="PF00395">
    <property type="entry name" value="SLH"/>
    <property type="match status" value="3"/>
</dbReference>
<feature type="compositionally biased region" description="Low complexity" evidence="3">
    <location>
        <begin position="1505"/>
        <end position="1516"/>
    </location>
</feature>
<dbReference type="Gene3D" id="1.50.10.100">
    <property type="entry name" value="Chondroitin AC/alginate lyase"/>
    <property type="match status" value="1"/>
</dbReference>
<comment type="subcellular location">
    <subcellularLocation>
        <location evidence="1">Cell envelope</location>
    </subcellularLocation>
</comment>
<dbReference type="Gene3D" id="2.60.120.260">
    <property type="entry name" value="Galactose-binding domain-like"/>
    <property type="match status" value="4"/>
</dbReference>
<dbReference type="Proteomes" id="UP001519287">
    <property type="component" value="Unassembled WGS sequence"/>
</dbReference>
<evidence type="ECO:0000256" key="1">
    <source>
        <dbReference type="ARBA" id="ARBA00004196"/>
    </source>
</evidence>
<evidence type="ECO:0000259" key="4">
    <source>
        <dbReference type="PROSITE" id="PS51175"/>
    </source>
</evidence>
<dbReference type="InterPro" id="IPR003305">
    <property type="entry name" value="CenC_carb-bd"/>
</dbReference>
<dbReference type="InterPro" id="IPR012480">
    <property type="entry name" value="Hepar_II_III_C"/>
</dbReference>
<dbReference type="SUPFAM" id="SSF49785">
    <property type="entry name" value="Galactose-binding domain-like"/>
    <property type="match status" value="2"/>
</dbReference>
<keyword evidence="7" id="KW-1185">Reference proteome</keyword>
<feature type="domain" description="SLH" evidence="5">
    <location>
        <begin position="1791"/>
        <end position="1854"/>
    </location>
</feature>
<feature type="domain" description="CBM6" evidence="4">
    <location>
        <begin position="1101"/>
        <end position="1231"/>
    </location>
</feature>
<evidence type="ECO:0000313" key="7">
    <source>
        <dbReference type="Proteomes" id="UP001519287"/>
    </source>
</evidence>
<feature type="domain" description="SLH" evidence="5">
    <location>
        <begin position="1858"/>
        <end position="1918"/>
    </location>
</feature>
<evidence type="ECO:0000313" key="6">
    <source>
        <dbReference type="EMBL" id="MBP1990539.1"/>
    </source>
</evidence>
<dbReference type="InterPro" id="IPR008929">
    <property type="entry name" value="Chondroitin_lyas"/>
</dbReference>
<dbReference type="PROSITE" id="PS51175">
    <property type="entry name" value="CBM6"/>
    <property type="match status" value="1"/>
</dbReference>
<organism evidence="6 7">
    <name type="scientific">Paenibacillus eucommiae</name>
    <dbReference type="NCBI Taxonomy" id="1355755"/>
    <lineage>
        <taxon>Bacteria</taxon>
        <taxon>Bacillati</taxon>
        <taxon>Bacillota</taxon>
        <taxon>Bacilli</taxon>
        <taxon>Bacillales</taxon>
        <taxon>Paenibacillaceae</taxon>
        <taxon>Paenibacillus</taxon>
    </lineage>
</organism>
<dbReference type="PANTHER" id="PTHR43308">
    <property type="entry name" value="OUTER MEMBRANE PROTEIN ALPHA-RELATED"/>
    <property type="match status" value="1"/>
</dbReference>